<dbReference type="AlphaFoldDB" id="A0A6N2KLW9"/>
<accession>A0A6N2KLW9</accession>
<protein>
    <submittedName>
        <fullName evidence="1">Uncharacterized protein</fullName>
    </submittedName>
</protein>
<proteinExistence type="predicted"/>
<name>A0A6N2KLW9_SALVM</name>
<evidence type="ECO:0000313" key="1">
    <source>
        <dbReference type="EMBL" id="VFU27410.1"/>
    </source>
</evidence>
<sequence>MNLDIILHGDKIFPKANRLYFRGLIEKDERYRKETNNVVDLGSEMNESIELTCASMVLEFPRSIEHELSAYPPLILKSGTSPLLLAKNTSKSVLNWNSFDFLAVKSRSFSSLLSPLKASHLRCMVIIWRKR</sequence>
<organism evidence="1">
    <name type="scientific">Salix viminalis</name>
    <name type="common">Common osier</name>
    <name type="synonym">Basket willow</name>
    <dbReference type="NCBI Taxonomy" id="40686"/>
    <lineage>
        <taxon>Eukaryota</taxon>
        <taxon>Viridiplantae</taxon>
        <taxon>Streptophyta</taxon>
        <taxon>Embryophyta</taxon>
        <taxon>Tracheophyta</taxon>
        <taxon>Spermatophyta</taxon>
        <taxon>Magnoliopsida</taxon>
        <taxon>eudicotyledons</taxon>
        <taxon>Gunneridae</taxon>
        <taxon>Pentapetalae</taxon>
        <taxon>rosids</taxon>
        <taxon>fabids</taxon>
        <taxon>Malpighiales</taxon>
        <taxon>Salicaceae</taxon>
        <taxon>Saliceae</taxon>
        <taxon>Salix</taxon>
    </lineage>
</organism>
<reference evidence="1" key="1">
    <citation type="submission" date="2019-03" db="EMBL/GenBank/DDBJ databases">
        <authorList>
            <person name="Mank J."/>
            <person name="Almeida P."/>
        </authorList>
    </citation>
    <scope>NUCLEOTIDE SEQUENCE</scope>
    <source>
        <strain evidence="1">78183</strain>
    </source>
</reference>
<gene>
    <name evidence="1" type="ORF">SVIM_LOCUS81872</name>
</gene>
<dbReference type="EMBL" id="CAADRP010000358">
    <property type="protein sequence ID" value="VFU27410.1"/>
    <property type="molecule type" value="Genomic_DNA"/>
</dbReference>